<dbReference type="GO" id="GO:0030307">
    <property type="term" value="P:positive regulation of cell growth"/>
    <property type="evidence" value="ECO:0007669"/>
    <property type="project" value="TreeGrafter"/>
</dbReference>
<dbReference type="InterPro" id="IPR016024">
    <property type="entry name" value="ARM-type_fold"/>
</dbReference>
<dbReference type="SMART" id="SM01302">
    <property type="entry name" value="Raptor_N"/>
    <property type="match status" value="1"/>
</dbReference>
<dbReference type="GeneID" id="11531669"/>
<dbReference type="InterPro" id="IPR029347">
    <property type="entry name" value="Raptor_N"/>
</dbReference>
<comment type="similarity">
    <text evidence="1">Belongs to the WD repeat RAPTOR family.</text>
</comment>
<dbReference type="GO" id="GO:0031931">
    <property type="term" value="C:TORC1 complex"/>
    <property type="evidence" value="ECO:0007669"/>
    <property type="project" value="EnsemblFungi"/>
</dbReference>
<evidence type="ECO:0000313" key="8">
    <source>
        <dbReference type="EMBL" id="CCE65564.1"/>
    </source>
</evidence>
<dbReference type="PANTHER" id="PTHR12848:SF16">
    <property type="entry name" value="REGULATORY-ASSOCIATED PROTEIN OF MTOR"/>
    <property type="match status" value="1"/>
</dbReference>
<keyword evidence="5" id="KW-0175">Coiled coil</keyword>
<keyword evidence="3" id="KW-0677">Repeat</keyword>
<dbReference type="SMART" id="SM00320">
    <property type="entry name" value="WD40"/>
    <property type="match status" value="5"/>
</dbReference>
<dbReference type="InterPro" id="IPR036322">
    <property type="entry name" value="WD40_repeat_dom_sf"/>
</dbReference>
<evidence type="ECO:0000256" key="2">
    <source>
        <dbReference type="ARBA" id="ARBA00022574"/>
    </source>
</evidence>
<dbReference type="PRINTS" id="PR01547">
    <property type="entry name" value="YEAST176DUF"/>
</dbReference>
<dbReference type="InterPro" id="IPR011989">
    <property type="entry name" value="ARM-like"/>
</dbReference>
<evidence type="ECO:0000313" key="9">
    <source>
        <dbReference type="Proteomes" id="UP000005666"/>
    </source>
</evidence>
<dbReference type="InterPro" id="IPR015943">
    <property type="entry name" value="WD40/YVTN_repeat-like_dom_sf"/>
</dbReference>
<dbReference type="EMBL" id="HE612867">
    <property type="protein sequence ID" value="CCE65564.1"/>
    <property type="molecule type" value="Genomic_DNA"/>
</dbReference>
<dbReference type="GO" id="GO:0010506">
    <property type="term" value="P:regulation of autophagy"/>
    <property type="evidence" value="ECO:0007669"/>
    <property type="project" value="TreeGrafter"/>
</dbReference>
<feature type="domain" description="Raptor N-terminal CASPase-like" evidence="7">
    <location>
        <begin position="78"/>
        <end position="232"/>
    </location>
</feature>
<dbReference type="GO" id="GO:0005886">
    <property type="term" value="C:plasma membrane"/>
    <property type="evidence" value="ECO:0007669"/>
    <property type="project" value="EnsemblFungi"/>
</dbReference>
<name>G8C086_TETPH</name>
<dbReference type="PROSITE" id="PS00678">
    <property type="entry name" value="WD_REPEATS_1"/>
    <property type="match status" value="1"/>
</dbReference>
<feature type="region of interest" description="Disordered" evidence="6">
    <location>
        <begin position="1052"/>
        <end position="1073"/>
    </location>
</feature>
<evidence type="ECO:0000256" key="1">
    <source>
        <dbReference type="ARBA" id="ARBA00009257"/>
    </source>
</evidence>
<feature type="compositionally biased region" description="Polar residues" evidence="6">
    <location>
        <begin position="1052"/>
        <end position="1062"/>
    </location>
</feature>
<accession>G8C086</accession>
<keyword evidence="9" id="KW-1185">Reference proteome</keyword>
<dbReference type="STRING" id="1071381.G8C086"/>
<evidence type="ECO:0000256" key="5">
    <source>
        <dbReference type="SAM" id="Coils"/>
    </source>
</evidence>
<gene>
    <name evidence="8" type="primary">TPHA0L02130</name>
    <name evidence="8" type="ordered locus">TPHA_0L02130</name>
</gene>
<dbReference type="Proteomes" id="UP000005666">
    <property type="component" value="Chromosome 12"/>
</dbReference>
<organism evidence="8 9">
    <name type="scientific">Tetrapisispora phaffii (strain ATCC 24235 / CBS 4417 / NBRC 1672 / NRRL Y-8282 / UCD 70-5)</name>
    <name type="common">Yeast</name>
    <name type="synonym">Fabospora phaffii</name>
    <dbReference type="NCBI Taxonomy" id="1071381"/>
    <lineage>
        <taxon>Eukaryota</taxon>
        <taxon>Fungi</taxon>
        <taxon>Dikarya</taxon>
        <taxon>Ascomycota</taxon>
        <taxon>Saccharomycotina</taxon>
        <taxon>Saccharomycetes</taxon>
        <taxon>Saccharomycetales</taxon>
        <taxon>Saccharomycetaceae</taxon>
        <taxon>Tetrapisispora</taxon>
    </lineage>
</organism>
<dbReference type="GO" id="GO:0043130">
    <property type="term" value="F:ubiquitin binding"/>
    <property type="evidence" value="ECO:0007669"/>
    <property type="project" value="EnsemblFungi"/>
</dbReference>
<proteinExistence type="inferred from homology"/>
<dbReference type="GO" id="GO:0030874">
    <property type="term" value="C:nucleolar chromatin"/>
    <property type="evidence" value="ECO:0007669"/>
    <property type="project" value="EnsemblFungi"/>
</dbReference>
<dbReference type="InterPro" id="IPR019775">
    <property type="entry name" value="WD40_repeat_CS"/>
</dbReference>
<dbReference type="HOGENOM" id="CLU_001136_0_2_1"/>
<dbReference type="KEGG" id="tpf:TPHA_0L02130"/>
<dbReference type="GO" id="GO:0071230">
    <property type="term" value="P:cellular response to amino acid stimulus"/>
    <property type="evidence" value="ECO:0007669"/>
    <property type="project" value="TreeGrafter"/>
</dbReference>
<dbReference type="OrthoDB" id="10262360at2759"/>
<dbReference type="SUPFAM" id="SSF48371">
    <property type="entry name" value="ARM repeat"/>
    <property type="match status" value="1"/>
</dbReference>
<dbReference type="GO" id="GO:0009267">
    <property type="term" value="P:cellular response to starvation"/>
    <property type="evidence" value="ECO:0007669"/>
    <property type="project" value="EnsemblFungi"/>
</dbReference>
<dbReference type="SUPFAM" id="SSF50978">
    <property type="entry name" value="WD40 repeat-like"/>
    <property type="match status" value="1"/>
</dbReference>
<dbReference type="GO" id="GO:0030674">
    <property type="term" value="F:protein-macromolecule adaptor activity"/>
    <property type="evidence" value="ECO:0007669"/>
    <property type="project" value="TreeGrafter"/>
</dbReference>
<dbReference type="GO" id="GO:0031139">
    <property type="term" value="P:positive regulation of conjugation with cellular fusion"/>
    <property type="evidence" value="ECO:0007669"/>
    <property type="project" value="EnsemblFungi"/>
</dbReference>
<feature type="coiled-coil region" evidence="5">
    <location>
        <begin position="805"/>
        <end position="846"/>
    </location>
</feature>
<dbReference type="GO" id="GO:0031929">
    <property type="term" value="P:TOR signaling"/>
    <property type="evidence" value="ECO:0007669"/>
    <property type="project" value="InterPro"/>
</dbReference>
<dbReference type="eggNOG" id="KOG1517">
    <property type="taxonomic scope" value="Eukaryota"/>
</dbReference>
<dbReference type="InterPro" id="IPR001680">
    <property type="entry name" value="WD40_rpt"/>
</dbReference>
<dbReference type="OMA" id="TEVCTND"/>
<feature type="repeat" description="WD" evidence="4">
    <location>
        <begin position="1372"/>
        <end position="1394"/>
    </location>
</feature>
<evidence type="ECO:0000256" key="4">
    <source>
        <dbReference type="PROSITE-ProRule" id="PRU00221"/>
    </source>
</evidence>
<dbReference type="RefSeq" id="XP_003687998.1">
    <property type="nucleotide sequence ID" value="XM_003687950.1"/>
</dbReference>
<sequence>MTIFGPQPLRPLNTETRHGFEEQYNSKEFLEALANSFLFYYDDKRHLTNGNPVPDDEIKEDKNRYYQPILDWKIMKDRQKTVSVALLLCLNLGVDPPDVIKTQPCARVEAGIDPLNFQDSKKAIEQIGENLQSQYESLSLRARFKQSLDPSVEDVKRFCYSLRRTSKEDRILFHYNGHGVPKPTPSGEIWVFNRGYTQYIPVSLYDLQTWLGAPCIFVYDCNCAENIVSNFQTFVQKRIKDDESGKHDPAAPSPTIAYSECFQLAACRSNELLQTAVELPADLFTCCLTNPIEISVKVFLLQSPLNKSKYRVFFESQDSNDRIDFNDDISGIAPKIKIPGTISDRRTPLGELNWIFTAITDTIAWTSLPRPLFKKLFRHDLMVAALFRNFLLAKRIMPLYNCHPVSDPHLPDIVADHPMWKSWDLAIDELLSKLVADMENSKFTDTESTALFNQDDSLQLHINTGSQEQRPQNSRMPSRFAAGNLSNMSLAAHPSLHNRGKESVTSLKNVPQVKKQFTDFFEQNLTAFELWLKYYSNSRNPPEQLPIVLQVLLSQVHRIRALVLLSRFLDLGPWAVYLSLSIGIFPYVLKLLQSPAPELKPILVFIWARIMAIDYKSIQSDLLKEKGYMYFVNILIADYGATLEGGESSLNNNPQITMTIPHLNNPVFYQNNGRLPGAFPYNETTDEQKAMAVFILAAFIRDFPQAQKQCFSIELINMLSYYLLYSDIPLLRQWSAILLGQFCDHNPLNKYIYMDLDITSSLIKALTDLVPEVRAASLNALSYFISEADDVETLLGIEKEYTYHLQQLHTQLQQFKTANHRQNQQLEQQQMNLERQIQIYQNMQARLQNVDFSLLKVQGIYNVVAILKLVEDGSPFVRKEVIIFLSKFVHRYINFFVVVFFEFLVDELIQLDNIGKNNVLKVNKNNVSHGSIFSSVWKTLLIFSCDPFEENKELANKVIDYIFFEVNMNKEFKVSLRKIGENLIKRSSNWNQKQANSFNASHIQVIGKQDSKFHSNRDENSSDEKESLSGQFFLTKIFNSLGFGENYGSDTFSSSYSRTESGPPSRRSHLEDGVLNRPKRVNIDPINKEYTLPLKGQFLDFCFEYFQEPQMKKHEIDEVGSVEYNTRLWRRNRNEEIIEKTQSEKTLALYGNWNNRISIFDNKSQPKLLEFTQFDNYLVAADERDCITVYDWANDDVLNKFSNDNPYGTKITSLKFLNEDDSSLLLTGSSDGILKIYKDIDKNGNTTIVSAWRGLTDMLLTPRSTGLLTEWQQSKGSLLVTGDVKVIRVWDAHSESIEVDIPVKTSSLVTSITSDQLAGDTVVCGFSDGSIRVYDRRLNSRDAMVRLWRSNEGKKHYPINYVHLQRGGFRELASGTTDGTVELWDIRNQDPITSFNIGSSNQSSESRISTMTKMQLHEHGPILATGTKQVSIWTTAGDLLSTFDNTSHNSGIVGTFGASGIRSSLTLANSNSGSFLSSLAFHPHRMMLAASNSHDSKISIYSCENKFD</sequence>
<reference evidence="8 9" key="1">
    <citation type="journal article" date="2011" name="Proc. Natl. Acad. Sci. U.S.A.">
        <title>Evolutionary erosion of yeast sex chromosomes by mating-type switching accidents.</title>
        <authorList>
            <person name="Gordon J.L."/>
            <person name="Armisen D."/>
            <person name="Proux-Wera E."/>
            <person name="Oheigeartaigh S.S."/>
            <person name="Byrne K.P."/>
            <person name="Wolfe K.H."/>
        </authorList>
    </citation>
    <scope>NUCLEOTIDE SEQUENCE [LARGE SCALE GENOMIC DNA]</scope>
    <source>
        <strain evidence="9">ATCC 24235 / CBS 4417 / NBRC 1672 / NRRL Y-8282 / UCD 70-5</strain>
    </source>
</reference>
<keyword evidence="2 4" id="KW-0853">WD repeat</keyword>
<dbReference type="PANTHER" id="PTHR12848">
    <property type="entry name" value="REGULATORY-ASSOCIATED PROTEIN OF MTOR"/>
    <property type="match status" value="1"/>
</dbReference>
<evidence type="ECO:0000259" key="7">
    <source>
        <dbReference type="SMART" id="SM01302"/>
    </source>
</evidence>
<evidence type="ECO:0000256" key="3">
    <source>
        <dbReference type="ARBA" id="ARBA00022737"/>
    </source>
</evidence>
<protein>
    <recommendedName>
        <fullName evidence="7">Raptor N-terminal CASPase-like domain-containing protein</fullName>
    </recommendedName>
</protein>
<dbReference type="PROSITE" id="PS50082">
    <property type="entry name" value="WD_REPEATS_2"/>
    <property type="match status" value="1"/>
</dbReference>
<dbReference type="Gene3D" id="2.130.10.10">
    <property type="entry name" value="YVTN repeat-like/Quinoprotein amine dehydrogenase"/>
    <property type="match status" value="2"/>
</dbReference>
<dbReference type="Gene3D" id="1.25.10.10">
    <property type="entry name" value="Leucine-rich Repeat Variant"/>
    <property type="match status" value="1"/>
</dbReference>
<dbReference type="InterPro" id="IPR004083">
    <property type="entry name" value="Raptor"/>
</dbReference>
<dbReference type="Pfam" id="PF14538">
    <property type="entry name" value="Raptor_N"/>
    <property type="match status" value="1"/>
</dbReference>
<evidence type="ECO:0000256" key="6">
    <source>
        <dbReference type="SAM" id="MobiDB-lite"/>
    </source>
</evidence>
<dbReference type="GO" id="GO:0000329">
    <property type="term" value="C:fungal-type vacuole membrane"/>
    <property type="evidence" value="ECO:0007669"/>
    <property type="project" value="EnsemblFungi"/>
</dbReference>